<feature type="transmembrane region" description="Helical" evidence="2">
    <location>
        <begin position="214"/>
        <end position="244"/>
    </location>
</feature>
<feature type="transmembrane region" description="Helical" evidence="2">
    <location>
        <begin position="145"/>
        <end position="167"/>
    </location>
</feature>
<dbReference type="AlphaFoldDB" id="A0A1H0S571"/>
<feature type="transmembrane region" description="Helical" evidence="2">
    <location>
        <begin position="250"/>
        <end position="277"/>
    </location>
</feature>
<name>A0A1H0S571_MICTS</name>
<proteinExistence type="predicted"/>
<sequence>MIFLIAVGALAFGGVCVWALVALIQRWQIVGLYLIAAFAVIAWELPDSPSLISFAGVQIKPEDFISIVLLVSALTSLRQMSKNLMRVGPFLGLFAFCLTISLASGLVHHGTQAFNEARSTIWLVTAAAWALSRDWSQSSASLRRFLLHSGFVLCAFAVIHVIVYGWGGADSFVTAATGVLQTGRPLVSGQALVLLCCGLSLILTSGATRVSDLLVGYVFVAISILCMHRSIWVAAVIGLLVVAVSLRGRALASTVFLVFYAGVALTCLIAFGVLAAFGDSVSHALSSDGTLNAREGSWTELIDQSIQRGPQTVIFGASFGAGWGRVVNGIFIDFNPHNWYVVLYLRIGLVGLLLVAGIIAYTFIRVLRVSRASLAVLMAICAYAWFYHLPWYIAPWLGLVLYSAHRERVQDRTPPVRPRQRALPEAAMEQPAPSLLNRGAVRTFGRSSPA</sequence>
<feature type="transmembrane region" description="Helical" evidence="2">
    <location>
        <begin position="29"/>
        <end position="45"/>
    </location>
</feature>
<keyword evidence="2" id="KW-1133">Transmembrane helix</keyword>
<evidence type="ECO:0000313" key="4">
    <source>
        <dbReference type="Proteomes" id="UP000186456"/>
    </source>
</evidence>
<organism evidence="3 4">
    <name type="scientific">Microbacterium testaceum (strain StLB037)</name>
    <dbReference type="NCBI Taxonomy" id="979556"/>
    <lineage>
        <taxon>Bacteria</taxon>
        <taxon>Bacillati</taxon>
        <taxon>Actinomycetota</taxon>
        <taxon>Actinomycetes</taxon>
        <taxon>Micrococcales</taxon>
        <taxon>Microbacteriaceae</taxon>
        <taxon>Microbacterium</taxon>
    </lineage>
</organism>
<evidence type="ECO:0000256" key="1">
    <source>
        <dbReference type="SAM" id="MobiDB-lite"/>
    </source>
</evidence>
<dbReference type="RefSeq" id="WP_074696928.1">
    <property type="nucleotide sequence ID" value="NZ_FNJN01000008.1"/>
</dbReference>
<accession>A0A1H0S571</accession>
<reference evidence="3 4" key="1">
    <citation type="submission" date="2016-10" db="EMBL/GenBank/DDBJ databases">
        <authorList>
            <person name="de Groot N.N."/>
        </authorList>
    </citation>
    <scope>NUCLEOTIDE SEQUENCE [LARGE SCALE GENOMIC DNA]</scope>
    <source>
        <strain evidence="3 4">StLB037</strain>
    </source>
</reference>
<keyword evidence="2" id="KW-0472">Membrane</keyword>
<feature type="transmembrane region" description="Helical" evidence="2">
    <location>
        <begin position="374"/>
        <end position="393"/>
    </location>
</feature>
<evidence type="ECO:0000256" key="2">
    <source>
        <dbReference type="SAM" id="Phobius"/>
    </source>
</evidence>
<feature type="region of interest" description="Disordered" evidence="1">
    <location>
        <begin position="412"/>
        <end position="432"/>
    </location>
</feature>
<feature type="transmembrane region" description="Helical" evidence="2">
    <location>
        <begin position="87"/>
        <end position="107"/>
    </location>
</feature>
<keyword evidence="2" id="KW-0812">Transmembrane</keyword>
<evidence type="ECO:0000313" key="3">
    <source>
        <dbReference type="EMBL" id="SDP36396.1"/>
    </source>
</evidence>
<feature type="transmembrane region" description="Helical" evidence="2">
    <location>
        <begin position="187"/>
        <end position="207"/>
    </location>
</feature>
<protein>
    <submittedName>
        <fullName evidence="3">Uncharacterized protein</fullName>
    </submittedName>
</protein>
<gene>
    <name evidence="3" type="ORF">SAMN04487788_3181</name>
</gene>
<dbReference type="Proteomes" id="UP000186456">
    <property type="component" value="Unassembled WGS sequence"/>
</dbReference>
<feature type="transmembrane region" description="Helical" evidence="2">
    <location>
        <begin position="344"/>
        <end position="367"/>
    </location>
</feature>
<dbReference type="EMBL" id="FNJN01000008">
    <property type="protein sequence ID" value="SDP36396.1"/>
    <property type="molecule type" value="Genomic_DNA"/>
</dbReference>